<protein>
    <submittedName>
        <fullName evidence="3">Uncharacterized protein</fullName>
    </submittedName>
</protein>
<dbReference type="AlphaFoldDB" id="C8X9H0"/>
<keyword evidence="2" id="KW-0812">Transmembrane</keyword>
<feature type="transmembrane region" description="Helical" evidence="2">
    <location>
        <begin position="28"/>
        <end position="54"/>
    </location>
</feature>
<evidence type="ECO:0000256" key="2">
    <source>
        <dbReference type="SAM" id="Phobius"/>
    </source>
</evidence>
<dbReference type="Proteomes" id="UP000002218">
    <property type="component" value="Chromosome"/>
</dbReference>
<organism evidence="3 4">
    <name type="scientific">Nakamurella multipartita (strain ATCC 700099 / DSM 44233 / CIP 104796 / JCM 9543 / NBRC 105858 / Y-104)</name>
    <name type="common">Microsphaera multipartita</name>
    <dbReference type="NCBI Taxonomy" id="479431"/>
    <lineage>
        <taxon>Bacteria</taxon>
        <taxon>Bacillati</taxon>
        <taxon>Actinomycetota</taxon>
        <taxon>Actinomycetes</taxon>
        <taxon>Nakamurellales</taxon>
        <taxon>Nakamurellaceae</taxon>
        <taxon>Nakamurella</taxon>
    </lineage>
</organism>
<evidence type="ECO:0000256" key="1">
    <source>
        <dbReference type="SAM" id="MobiDB-lite"/>
    </source>
</evidence>
<accession>C8X9H0</accession>
<reference evidence="4" key="1">
    <citation type="submission" date="2009-09" db="EMBL/GenBank/DDBJ databases">
        <title>The complete genome of Nakamurella multipartita DSM 44233.</title>
        <authorList>
            <consortium name="US DOE Joint Genome Institute (JGI-PGF)"/>
            <person name="Lucas S."/>
            <person name="Copeland A."/>
            <person name="Lapidus A."/>
            <person name="Glavina del Rio T."/>
            <person name="Dalin E."/>
            <person name="Tice H."/>
            <person name="Bruce D."/>
            <person name="Goodwin L."/>
            <person name="Pitluck S."/>
            <person name="Kyrpides N."/>
            <person name="Mavromatis K."/>
            <person name="Ivanova N."/>
            <person name="Ovchinnikova G."/>
            <person name="Sims D."/>
            <person name="Meincke L."/>
            <person name="Brettin T."/>
            <person name="Detter J.C."/>
            <person name="Han C."/>
            <person name="Larimer F."/>
            <person name="Land M."/>
            <person name="Hauser L."/>
            <person name="Markowitz V."/>
            <person name="Cheng J.-F."/>
            <person name="Hugenholtz P."/>
            <person name="Woyke T."/>
            <person name="Wu D."/>
            <person name="Klenk H.-P."/>
            <person name="Eisen J.A."/>
        </authorList>
    </citation>
    <scope>NUCLEOTIDE SEQUENCE [LARGE SCALE GENOMIC DNA]</scope>
    <source>
        <strain evidence="4">ATCC 700099 / DSM 44233 / CIP 104796 / JCM 9543 / NBRC 105858 / Y-104</strain>
    </source>
</reference>
<evidence type="ECO:0000313" key="3">
    <source>
        <dbReference type="EMBL" id="ACV77238.1"/>
    </source>
</evidence>
<feature type="region of interest" description="Disordered" evidence="1">
    <location>
        <begin position="1"/>
        <end position="23"/>
    </location>
</feature>
<dbReference type="InParanoid" id="C8X9H0"/>
<feature type="transmembrane region" description="Helical" evidence="2">
    <location>
        <begin position="60"/>
        <end position="84"/>
    </location>
</feature>
<dbReference type="HOGENOM" id="CLU_2356799_0_0_11"/>
<keyword evidence="4" id="KW-1185">Reference proteome</keyword>
<dbReference type="KEGG" id="nml:Namu_0827"/>
<sequence>MTSKKKRYAQPAAAPATPTRSTTTTRQWVIRGIGALAVVIGVAMALIGVTPGIAGGWGKLVLVAPGMILAVGGFIAVIETTRFARSQRTSRRRFGL</sequence>
<dbReference type="EMBL" id="CP001737">
    <property type="protein sequence ID" value="ACV77238.1"/>
    <property type="molecule type" value="Genomic_DNA"/>
</dbReference>
<keyword evidence="2" id="KW-1133">Transmembrane helix</keyword>
<keyword evidence="2" id="KW-0472">Membrane</keyword>
<name>C8X9H0_NAKMY</name>
<feature type="compositionally biased region" description="Low complexity" evidence="1">
    <location>
        <begin position="9"/>
        <end position="23"/>
    </location>
</feature>
<dbReference type="RefSeq" id="WP_015746154.1">
    <property type="nucleotide sequence ID" value="NC_013235.1"/>
</dbReference>
<proteinExistence type="predicted"/>
<reference evidence="3 4" key="2">
    <citation type="journal article" date="2010" name="Stand. Genomic Sci.">
        <title>Complete genome sequence of Nakamurella multipartita type strain (Y-104).</title>
        <authorList>
            <person name="Tice H."/>
            <person name="Mayilraj S."/>
            <person name="Sims D."/>
            <person name="Lapidus A."/>
            <person name="Nolan M."/>
            <person name="Lucas S."/>
            <person name="Glavina Del Rio T."/>
            <person name="Copeland A."/>
            <person name="Cheng J.F."/>
            <person name="Meincke L."/>
            <person name="Bruce D."/>
            <person name="Goodwin L."/>
            <person name="Pitluck S."/>
            <person name="Ivanova N."/>
            <person name="Mavromatis K."/>
            <person name="Ovchinnikova G."/>
            <person name="Pati A."/>
            <person name="Chen A."/>
            <person name="Palaniappan K."/>
            <person name="Land M."/>
            <person name="Hauser L."/>
            <person name="Chang Y.J."/>
            <person name="Jeffries C.D."/>
            <person name="Detter J.C."/>
            <person name="Brettin T."/>
            <person name="Rohde M."/>
            <person name="Goker M."/>
            <person name="Bristow J."/>
            <person name="Eisen J.A."/>
            <person name="Markowitz V."/>
            <person name="Hugenholtz P."/>
            <person name="Kyrpides N.C."/>
            <person name="Klenk H.P."/>
            <person name="Chen F."/>
        </authorList>
    </citation>
    <scope>NUCLEOTIDE SEQUENCE [LARGE SCALE GENOMIC DNA]</scope>
    <source>
        <strain evidence="4">ATCC 700099 / DSM 44233 / CIP 104796 / JCM 9543 / NBRC 105858 / Y-104</strain>
    </source>
</reference>
<gene>
    <name evidence="3" type="ordered locus">Namu_0827</name>
</gene>
<evidence type="ECO:0000313" key="4">
    <source>
        <dbReference type="Proteomes" id="UP000002218"/>
    </source>
</evidence>